<comment type="caution">
    <text evidence="3">The sequence shown here is derived from an EMBL/GenBank/DDBJ whole genome shotgun (WGS) entry which is preliminary data.</text>
</comment>
<dbReference type="CDD" id="cd00022">
    <property type="entry name" value="BIR"/>
    <property type="match status" value="1"/>
</dbReference>
<dbReference type="InterPro" id="IPR051190">
    <property type="entry name" value="Baculoviral_IAP"/>
</dbReference>
<protein>
    <submittedName>
        <fullName evidence="3">Baculoviral IAP repeat-containing protein 5.2-A</fullName>
    </submittedName>
</protein>
<organism evidence="3 4">
    <name type="scientific">Astathelohania contejeani</name>
    <dbReference type="NCBI Taxonomy" id="164912"/>
    <lineage>
        <taxon>Eukaryota</taxon>
        <taxon>Fungi</taxon>
        <taxon>Fungi incertae sedis</taxon>
        <taxon>Microsporidia</taxon>
        <taxon>Astathelohaniidae</taxon>
        <taxon>Astathelohania</taxon>
    </lineage>
</organism>
<keyword evidence="4" id="KW-1185">Reference proteome</keyword>
<dbReference type="Gene3D" id="1.10.1170.10">
    <property type="entry name" value="Inhibitor Of Apoptosis Protein (2mihbC-IAP-1), Chain A"/>
    <property type="match status" value="2"/>
</dbReference>
<accession>A0ABQ7I2J9</accession>
<evidence type="ECO:0000313" key="4">
    <source>
        <dbReference type="Proteomes" id="UP001516464"/>
    </source>
</evidence>
<dbReference type="PROSITE" id="PS50143">
    <property type="entry name" value="BIR_REPEAT_2"/>
    <property type="match status" value="2"/>
</dbReference>
<keyword evidence="1" id="KW-0479">Metal-binding</keyword>
<dbReference type="Pfam" id="PF00653">
    <property type="entry name" value="BIR"/>
    <property type="match status" value="1"/>
</dbReference>
<dbReference type="SUPFAM" id="SSF57924">
    <property type="entry name" value="Inhibitor of apoptosis (IAP) repeat"/>
    <property type="match status" value="2"/>
</dbReference>
<dbReference type="EMBL" id="SBIQ01000006">
    <property type="protein sequence ID" value="KAF7684646.1"/>
    <property type="molecule type" value="Genomic_DNA"/>
</dbReference>
<name>A0ABQ7I2J9_9MICR</name>
<evidence type="ECO:0000313" key="3">
    <source>
        <dbReference type="EMBL" id="KAF7684646.1"/>
    </source>
</evidence>
<dbReference type="SMART" id="SM00238">
    <property type="entry name" value="BIR"/>
    <property type="match status" value="1"/>
</dbReference>
<sequence length="239" mass="27695">MSSLEKRLKSFKNWTLASYTVTPKTLAIAGFVNQPSTNSCTKCYICDKQLEGWEDTDSPFDEHYSHNKKCPLYNLHLLTSRLATFKEWTGPISTQVLARNGFFLYQIKESVNNDIFCFKCGFRIIEFSNLPGHDCEFKSMTVRKFDPTHRLFYISLLKGKYTKMLIEYINGEILVPISYHSDFQHLNKFINGKECLGTTREALASGLKRMLESINEEFEKEKNKVLKTLTLKINKKALK</sequence>
<evidence type="ECO:0000256" key="2">
    <source>
        <dbReference type="ARBA" id="ARBA00022833"/>
    </source>
</evidence>
<dbReference type="PANTHER" id="PTHR46771:SF5">
    <property type="entry name" value="DETERIN"/>
    <property type="match status" value="1"/>
</dbReference>
<proteinExistence type="predicted"/>
<evidence type="ECO:0000256" key="1">
    <source>
        <dbReference type="ARBA" id="ARBA00022723"/>
    </source>
</evidence>
<reference evidence="3 4" key="1">
    <citation type="submission" date="2019-01" db="EMBL/GenBank/DDBJ databases">
        <title>Genomes sequencing and comparative genomics of infectious freshwater microsporidia, Cucumispora dikerogammari and Thelohania contejeani.</title>
        <authorList>
            <person name="Cormier A."/>
            <person name="Giraud I."/>
            <person name="Wattier R."/>
            <person name="Teixeira M."/>
            <person name="Grandjean F."/>
            <person name="Rigaud T."/>
            <person name="Cordaux R."/>
        </authorList>
    </citation>
    <scope>NUCLEOTIDE SEQUENCE [LARGE SCALE GENOMIC DNA]</scope>
    <source>
        <strain evidence="3">T1</strain>
        <tissue evidence="3">Spores</tissue>
    </source>
</reference>
<dbReference type="PANTHER" id="PTHR46771">
    <property type="entry name" value="DETERIN"/>
    <property type="match status" value="1"/>
</dbReference>
<dbReference type="Proteomes" id="UP001516464">
    <property type="component" value="Unassembled WGS sequence"/>
</dbReference>
<keyword evidence="2" id="KW-0862">Zinc</keyword>
<dbReference type="InterPro" id="IPR001370">
    <property type="entry name" value="BIR_rpt"/>
</dbReference>
<gene>
    <name evidence="3" type="primary">birc5.2-a</name>
    <name evidence="3" type="ORF">TCON_0192</name>
</gene>